<gene>
    <name evidence="1" type="ORF">AVDCRST_MAG79-1802</name>
</gene>
<proteinExistence type="predicted"/>
<dbReference type="EMBL" id="CADCWC010000270">
    <property type="protein sequence ID" value="CAA9540347.1"/>
    <property type="molecule type" value="Genomic_DNA"/>
</dbReference>
<accession>A0A6J4U6H1</accession>
<reference evidence="1" key="1">
    <citation type="submission" date="2020-02" db="EMBL/GenBank/DDBJ databases">
        <authorList>
            <person name="Meier V. D."/>
        </authorList>
    </citation>
    <scope>NUCLEOTIDE SEQUENCE</scope>
    <source>
        <strain evidence="1">AVDCRST_MAG79</strain>
    </source>
</reference>
<organism evidence="1">
    <name type="scientific">uncultured Thermoleophilia bacterium</name>
    <dbReference type="NCBI Taxonomy" id="1497501"/>
    <lineage>
        <taxon>Bacteria</taxon>
        <taxon>Bacillati</taxon>
        <taxon>Actinomycetota</taxon>
        <taxon>Thermoleophilia</taxon>
        <taxon>environmental samples</taxon>
    </lineage>
</organism>
<name>A0A6J4U6H1_9ACTN</name>
<protein>
    <submittedName>
        <fullName evidence="1">Uncharacterized protein</fullName>
    </submittedName>
</protein>
<sequence>MADDRLAGLDALLARLEDARVRLERADGAEAALPILAELHELSQAVAVEVDRQRRAAADEAEQDDGQLELG</sequence>
<dbReference type="AlphaFoldDB" id="A0A6J4U6H1"/>
<evidence type="ECO:0000313" key="1">
    <source>
        <dbReference type="EMBL" id="CAA9540347.1"/>
    </source>
</evidence>